<evidence type="ECO:0000313" key="9">
    <source>
        <dbReference type="Proteomes" id="UP000075473"/>
    </source>
</evidence>
<organism evidence="3 9">
    <name type="scientific">Acetobacter cerevisiae</name>
    <dbReference type="NCBI Taxonomy" id="178900"/>
    <lineage>
        <taxon>Bacteria</taxon>
        <taxon>Pseudomonadati</taxon>
        <taxon>Pseudomonadota</taxon>
        <taxon>Alphaproteobacteria</taxon>
        <taxon>Acetobacterales</taxon>
        <taxon>Acetobacteraceae</taxon>
        <taxon>Acetobacter</taxon>
    </lineage>
</organism>
<reference evidence="6 10" key="2">
    <citation type="submission" date="2022-06" db="EMBL/GenBank/DDBJ databases">
        <title>Acetobacer genomes from food samples.</title>
        <authorList>
            <person name="Sombolestani A."/>
        </authorList>
    </citation>
    <scope>NUCLEOTIDE SEQUENCE [LARGE SCALE GENOMIC DNA]</scope>
    <source>
        <strain evidence="6 10">R-83281</strain>
    </source>
</reference>
<evidence type="ECO:0000256" key="1">
    <source>
        <dbReference type="ARBA" id="ARBA00008791"/>
    </source>
</evidence>
<dbReference type="EMBL" id="LHZA01000137">
    <property type="protein sequence ID" value="KXU95047.1"/>
    <property type="molecule type" value="Genomic_DNA"/>
</dbReference>
<accession>A0A149QCU8</accession>
<gene>
    <name evidence="3" type="ORF">AD928_06290</name>
    <name evidence="4" type="ORF">AD952_11465</name>
    <name evidence="5" type="ORF">AD954_13255</name>
    <name evidence="6" type="ORF">NKW54_08955</name>
</gene>
<proteinExistence type="inferred from homology"/>
<dbReference type="Proteomes" id="UP000075462">
    <property type="component" value="Unassembled WGS sequence"/>
</dbReference>
<comment type="caution">
    <text evidence="3">The sequence shown here is derived from an EMBL/GenBank/DDBJ whole genome shotgun (WGS) entry which is preliminary data.</text>
</comment>
<dbReference type="Pfam" id="PF00582">
    <property type="entry name" value="Usp"/>
    <property type="match status" value="1"/>
</dbReference>
<dbReference type="RefSeq" id="WP_062143679.1">
    <property type="nucleotide sequence ID" value="NZ_JAMYZR010000010.1"/>
</dbReference>
<evidence type="ECO:0000259" key="2">
    <source>
        <dbReference type="Pfam" id="PF00582"/>
    </source>
</evidence>
<evidence type="ECO:0000313" key="3">
    <source>
        <dbReference type="EMBL" id="KXU95047.1"/>
    </source>
</evidence>
<reference evidence="7 8" key="1">
    <citation type="submission" date="2015-06" db="EMBL/GenBank/DDBJ databases">
        <title>Improved classification and identification of acetic acid bacteria using matrix-assisted laser desorption/ionization time-of-flight mass spectrometry; Gluconobacter nephelii and Gluconobacter uchimurae are later heterotypic synonyms of Gluconobacter japonicus and Gluconobacter oxydans, respectively.</title>
        <authorList>
            <person name="Li L."/>
            <person name="Cleenwerck I."/>
            <person name="De Vuyst L."/>
            <person name="Vandamme P."/>
        </authorList>
    </citation>
    <scope>NUCLEOTIDE SEQUENCE [LARGE SCALE GENOMIC DNA]</scope>
    <source>
        <strain evidence="5 8">LMG 1545</strain>
        <strain evidence="4 7">LMG 1608</strain>
        <strain evidence="3 9">LMG 1625</strain>
    </source>
</reference>
<sequence>MQRCLVILNQPDQAVVLLSLAASLIKQVGGDRIDVLAAREPPHDGRGPMGLTDEGAFVMRQDQREWAASLHATFHQWLEQEYGSPADRLSAVEVNWLDPEIAVERIINGYGRDAGLILLSFPDRRDSEQKHRALRSAIFETNRPLLLVPPFWDRPCGRTVLMAWRDSPCCRRAFTASRMLLAHAETVTVLSPEGEIMPPDLLPGIAYESAHLPHRHGTDAVAQQLLDIAQDEKADLLVMGGYQHGMLYNRIMGSVTEYMLHHPNIPVFLHH</sequence>
<dbReference type="EMBL" id="JAMYZR010000010">
    <property type="protein sequence ID" value="MCP1246067.1"/>
    <property type="molecule type" value="Genomic_DNA"/>
</dbReference>
<dbReference type="InterPro" id="IPR006016">
    <property type="entry name" value="UspA"/>
</dbReference>
<dbReference type="PATRIC" id="fig|178900.5.peg.64"/>
<dbReference type="CDD" id="cd00293">
    <property type="entry name" value="USP-like"/>
    <property type="match status" value="1"/>
</dbReference>
<evidence type="ECO:0000313" key="6">
    <source>
        <dbReference type="EMBL" id="MCP1246067.1"/>
    </source>
</evidence>
<dbReference type="OrthoDB" id="9804721at2"/>
<dbReference type="Proteomes" id="UP001523543">
    <property type="component" value="Unassembled WGS sequence"/>
</dbReference>
<dbReference type="AlphaFoldDB" id="A0A149QCU8"/>
<evidence type="ECO:0000313" key="7">
    <source>
        <dbReference type="Proteomes" id="UP000075312"/>
    </source>
</evidence>
<feature type="domain" description="UspA" evidence="2">
    <location>
        <begin position="220"/>
        <end position="268"/>
    </location>
</feature>
<evidence type="ECO:0000313" key="5">
    <source>
        <dbReference type="EMBL" id="KXV76127.1"/>
    </source>
</evidence>
<dbReference type="InterPro" id="IPR006015">
    <property type="entry name" value="Universal_stress_UspA"/>
</dbReference>
<evidence type="ECO:0000313" key="10">
    <source>
        <dbReference type="Proteomes" id="UP001523543"/>
    </source>
</evidence>
<evidence type="ECO:0000313" key="8">
    <source>
        <dbReference type="Proteomes" id="UP000075462"/>
    </source>
</evidence>
<dbReference type="PRINTS" id="PR01438">
    <property type="entry name" value="UNVRSLSTRESS"/>
</dbReference>
<dbReference type="SUPFAM" id="SSF52402">
    <property type="entry name" value="Adenine nucleotide alpha hydrolases-like"/>
    <property type="match status" value="1"/>
</dbReference>
<protein>
    <submittedName>
        <fullName evidence="3 6">Universal stress protein</fullName>
    </submittedName>
</protein>
<dbReference type="EMBL" id="LIAA01000062">
    <property type="protein sequence ID" value="KXV76127.1"/>
    <property type="molecule type" value="Genomic_DNA"/>
</dbReference>
<dbReference type="Proteomes" id="UP000075312">
    <property type="component" value="Unassembled WGS sequence"/>
</dbReference>
<dbReference type="Proteomes" id="UP000075473">
    <property type="component" value="Unassembled WGS sequence"/>
</dbReference>
<dbReference type="Gene3D" id="3.40.50.12370">
    <property type="match status" value="1"/>
</dbReference>
<evidence type="ECO:0000313" key="4">
    <source>
        <dbReference type="EMBL" id="KXV70890.1"/>
    </source>
</evidence>
<comment type="similarity">
    <text evidence="1">Belongs to the universal stress protein A family.</text>
</comment>
<name>A0A149QCU8_9PROT</name>
<keyword evidence="10" id="KW-1185">Reference proteome</keyword>
<dbReference type="EMBL" id="LHZY01000046">
    <property type="protein sequence ID" value="KXV70890.1"/>
    <property type="molecule type" value="Genomic_DNA"/>
</dbReference>